<name>A0A511WNU4_9BACI</name>
<evidence type="ECO:0000313" key="3">
    <source>
        <dbReference type="Proteomes" id="UP000321886"/>
    </source>
</evidence>
<reference evidence="2 3" key="1">
    <citation type="submission" date="2019-07" db="EMBL/GenBank/DDBJ databases">
        <title>Whole genome shotgun sequence of Halobacillus faecis NBRC 103569.</title>
        <authorList>
            <person name="Hosoyama A."/>
            <person name="Uohara A."/>
            <person name="Ohji S."/>
            <person name="Ichikawa N."/>
        </authorList>
    </citation>
    <scope>NUCLEOTIDE SEQUENCE [LARGE SCALE GENOMIC DNA]</scope>
    <source>
        <strain evidence="2 3">NBRC 103569</strain>
    </source>
</reference>
<keyword evidence="1" id="KW-0472">Membrane</keyword>
<accession>A0A511WNU4</accession>
<organism evidence="2 3">
    <name type="scientific">Halobacillus faecis</name>
    <dbReference type="NCBI Taxonomy" id="360184"/>
    <lineage>
        <taxon>Bacteria</taxon>
        <taxon>Bacillati</taxon>
        <taxon>Bacillota</taxon>
        <taxon>Bacilli</taxon>
        <taxon>Bacillales</taxon>
        <taxon>Bacillaceae</taxon>
        <taxon>Halobacillus</taxon>
    </lineage>
</organism>
<dbReference type="AlphaFoldDB" id="A0A511WNU4"/>
<comment type="caution">
    <text evidence="2">The sequence shown here is derived from an EMBL/GenBank/DDBJ whole genome shotgun (WGS) entry which is preliminary data.</text>
</comment>
<proteinExistence type="predicted"/>
<sequence>MKPFLVIGNIVLSGLFALWVFYYFVNGPLVKRRTHTSIVEPDFFLLLPIWGIGAYLVWRYFSKREWDSVTYVDIVLTNVTLWLTIPLGFYIQYVCPLIGGIDE</sequence>
<evidence type="ECO:0000256" key="1">
    <source>
        <dbReference type="SAM" id="Phobius"/>
    </source>
</evidence>
<dbReference type="Proteomes" id="UP000321886">
    <property type="component" value="Unassembled WGS sequence"/>
</dbReference>
<dbReference type="OrthoDB" id="2885922at2"/>
<gene>
    <name evidence="2" type="ORF">HFA01_10070</name>
</gene>
<feature type="transmembrane region" description="Helical" evidence="1">
    <location>
        <begin position="81"/>
        <end position="101"/>
    </location>
</feature>
<protein>
    <submittedName>
        <fullName evidence="2">Uncharacterized protein</fullName>
    </submittedName>
</protein>
<keyword evidence="3" id="KW-1185">Reference proteome</keyword>
<feature type="transmembrane region" description="Helical" evidence="1">
    <location>
        <begin position="44"/>
        <end position="61"/>
    </location>
</feature>
<keyword evidence="1" id="KW-0812">Transmembrane</keyword>
<feature type="transmembrane region" description="Helical" evidence="1">
    <location>
        <begin position="6"/>
        <end position="24"/>
    </location>
</feature>
<keyword evidence="1" id="KW-1133">Transmembrane helix</keyword>
<dbReference type="RefSeq" id="WP_146813810.1">
    <property type="nucleotide sequence ID" value="NZ_BJYD01000006.1"/>
</dbReference>
<dbReference type="EMBL" id="BJYD01000006">
    <property type="protein sequence ID" value="GEN52745.1"/>
    <property type="molecule type" value="Genomic_DNA"/>
</dbReference>
<evidence type="ECO:0000313" key="2">
    <source>
        <dbReference type="EMBL" id="GEN52745.1"/>
    </source>
</evidence>